<keyword evidence="2" id="KW-1185">Reference proteome</keyword>
<evidence type="ECO:0008006" key="3">
    <source>
        <dbReference type="Google" id="ProtNLM"/>
    </source>
</evidence>
<dbReference type="AlphaFoldDB" id="A0A926UVU5"/>
<dbReference type="RefSeq" id="WP_190352422.1">
    <property type="nucleotide sequence ID" value="NZ_JACJPY010000076.1"/>
</dbReference>
<sequence>MRVLLDTHALLCFFAGDNKLSQPAKTIIGKEVGALQHYEISDLRGDACKVCFKTW</sequence>
<gene>
    <name evidence="1" type="ORF">H6F44_18045</name>
</gene>
<reference evidence="1" key="2">
    <citation type="submission" date="2020-08" db="EMBL/GenBank/DDBJ databases">
        <authorList>
            <person name="Chen M."/>
            <person name="Teng W."/>
            <person name="Zhao L."/>
            <person name="Hu C."/>
            <person name="Zhou Y."/>
            <person name="Han B."/>
            <person name="Song L."/>
            <person name="Shu W."/>
        </authorList>
    </citation>
    <scope>NUCLEOTIDE SEQUENCE</scope>
    <source>
        <strain evidence="1">FACHB-1277</strain>
    </source>
</reference>
<accession>A0A926UVU5</accession>
<reference evidence="1" key="1">
    <citation type="journal article" date="2015" name="ISME J.">
        <title>Draft Genome Sequence of Streptomyces incarnatus NRRL8089, which Produces the Nucleoside Antibiotic Sinefungin.</title>
        <authorList>
            <person name="Oshima K."/>
            <person name="Hattori M."/>
            <person name="Shimizu H."/>
            <person name="Fukuda K."/>
            <person name="Nemoto M."/>
            <person name="Inagaki K."/>
            <person name="Tamura T."/>
        </authorList>
    </citation>
    <scope>NUCLEOTIDE SEQUENCE</scope>
    <source>
        <strain evidence="1">FACHB-1277</strain>
    </source>
</reference>
<organism evidence="1 2">
    <name type="scientific">Pseudanabaena cinerea FACHB-1277</name>
    <dbReference type="NCBI Taxonomy" id="2949581"/>
    <lineage>
        <taxon>Bacteria</taxon>
        <taxon>Bacillati</taxon>
        <taxon>Cyanobacteriota</taxon>
        <taxon>Cyanophyceae</taxon>
        <taxon>Pseudanabaenales</taxon>
        <taxon>Pseudanabaenaceae</taxon>
        <taxon>Pseudanabaena</taxon>
        <taxon>Pseudanabaena cinerea</taxon>
    </lineage>
</organism>
<name>A0A926UVU5_9CYAN</name>
<evidence type="ECO:0000313" key="2">
    <source>
        <dbReference type="Proteomes" id="UP000631421"/>
    </source>
</evidence>
<proteinExistence type="predicted"/>
<dbReference type="EMBL" id="JACJPY010000076">
    <property type="protein sequence ID" value="MBD2152009.1"/>
    <property type="molecule type" value="Genomic_DNA"/>
</dbReference>
<dbReference type="Proteomes" id="UP000631421">
    <property type="component" value="Unassembled WGS sequence"/>
</dbReference>
<evidence type="ECO:0000313" key="1">
    <source>
        <dbReference type="EMBL" id="MBD2152009.1"/>
    </source>
</evidence>
<comment type="caution">
    <text evidence="1">The sequence shown here is derived from an EMBL/GenBank/DDBJ whole genome shotgun (WGS) entry which is preliminary data.</text>
</comment>
<protein>
    <recommendedName>
        <fullName evidence="3">PIN domain-containing protein</fullName>
    </recommendedName>
</protein>